<dbReference type="PANTHER" id="PTHR43214:SF24">
    <property type="entry name" value="TRANSCRIPTIONAL REGULATORY PROTEIN NARL-RELATED"/>
    <property type="match status" value="1"/>
</dbReference>
<keyword evidence="4" id="KW-0804">Transcription</keyword>
<gene>
    <name evidence="8" type="ORF">SAMN05421684_6783</name>
</gene>
<dbReference type="InterPro" id="IPR011006">
    <property type="entry name" value="CheY-like_superfamily"/>
</dbReference>
<name>A0A1H3U9U0_9ACTN</name>
<dbReference type="SUPFAM" id="SSF46894">
    <property type="entry name" value="C-terminal effector domain of the bipartite response regulators"/>
    <property type="match status" value="1"/>
</dbReference>
<dbReference type="SUPFAM" id="SSF52172">
    <property type="entry name" value="CheY-like"/>
    <property type="match status" value="1"/>
</dbReference>
<dbReference type="PROSITE" id="PS50110">
    <property type="entry name" value="RESPONSE_REGULATORY"/>
    <property type="match status" value="1"/>
</dbReference>
<keyword evidence="9" id="KW-1185">Reference proteome</keyword>
<dbReference type="PRINTS" id="PR00038">
    <property type="entry name" value="HTHLUXR"/>
</dbReference>
<dbReference type="PROSITE" id="PS50043">
    <property type="entry name" value="HTH_LUXR_2"/>
    <property type="match status" value="1"/>
</dbReference>
<dbReference type="STRING" id="137265.SAMN05421684_6783"/>
<dbReference type="GO" id="GO:0000160">
    <property type="term" value="P:phosphorelay signal transduction system"/>
    <property type="evidence" value="ECO:0007669"/>
    <property type="project" value="InterPro"/>
</dbReference>
<feature type="domain" description="HTH luxR-type" evidence="6">
    <location>
        <begin position="149"/>
        <end position="214"/>
    </location>
</feature>
<dbReference type="CDD" id="cd17535">
    <property type="entry name" value="REC_NarL-like"/>
    <property type="match status" value="1"/>
</dbReference>
<dbReference type="Pfam" id="PF00196">
    <property type="entry name" value="GerE"/>
    <property type="match status" value="1"/>
</dbReference>
<keyword evidence="2" id="KW-0805">Transcription regulation</keyword>
<reference evidence="9" key="1">
    <citation type="submission" date="2016-10" db="EMBL/GenBank/DDBJ databases">
        <authorList>
            <person name="Varghese N."/>
            <person name="Submissions S."/>
        </authorList>
    </citation>
    <scope>NUCLEOTIDE SEQUENCE [LARGE SCALE GENOMIC DNA]</scope>
    <source>
        <strain evidence="9">DSM 44718</strain>
    </source>
</reference>
<dbReference type="InterPro" id="IPR001789">
    <property type="entry name" value="Sig_transdc_resp-reg_receiver"/>
</dbReference>
<proteinExistence type="predicted"/>
<dbReference type="SMART" id="SM00448">
    <property type="entry name" value="REC"/>
    <property type="match status" value="1"/>
</dbReference>
<dbReference type="InterPro" id="IPR039420">
    <property type="entry name" value="WalR-like"/>
</dbReference>
<evidence type="ECO:0000256" key="2">
    <source>
        <dbReference type="ARBA" id="ARBA00023015"/>
    </source>
</evidence>
<dbReference type="CDD" id="cd06170">
    <property type="entry name" value="LuxR_C_like"/>
    <property type="match status" value="1"/>
</dbReference>
<evidence type="ECO:0000259" key="7">
    <source>
        <dbReference type="PROSITE" id="PS50110"/>
    </source>
</evidence>
<dbReference type="Pfam" id="PF00072">
    <property type="entry name" value="Response_reg"/>
    <property type="match status" value="1"/>
</dbReference>
<dbReference type="EMBL" id="FNQB01000004">
    <property type="protein sequence ID" value="SDZ58861.1"/>
    <property type="molecule type" value="Genomic_DNA"/>
</dbReference>
<evidence type="ECO:0000256" key="4">
    <source>
        <dbReference type="ARBA" id="ARBA00023163"/>
    </source>
</evidence>
<evidence type="ECO:0000256" key="3">
    <source>
        <dbReference type="ARBA" id="ARBA00023125"/>
    </source>
</evidence>
<dbReference type="AlphaFoldDB" id="A0A1H3U9U0"/>
<keyword evidence="1 5" id="KW-0597">Phosphoprotein</keyword>
<dbReference type="InterPro" id="IPR016032">
    <property type="entry name" value="Sig_transdc_resp-reg_C-effctor"/>
</dbReference>
<feature type="modified residue" description="4-aspartylphosphate" evidence="5">
    <location>
        <position position="55"/>
    </location>
</feature>
<dbReference type="InterPro" id="IPR058245">
    <property type="entry name" value="NreC/VraR/RcsB-like_REC"/>
</dbReference>
<organism evidence="8 9">
    <name type="scientific">Asanoa ishikariensis</name>
    <dbReference type="NCBI Taxonomy" id="137265"/>
    <lineage>
        <taxon>Bacteria</taxon>
        <taxon>Bacillati</taxon>
        <taxon>Actinomycetota</taxon>
        <taxon>Actinomycetes</taxon>
        <taxon>Micromonosporales</taxon>
        <taxon>Micromonosporaceae</taxon>
        <taxon>Asanoa</taxon>
    </lineage>
</organism>
<dbReference type="PANTHER" id="PTHR43214">
    <property type="entry name" value="TWO-COMPONENT RESPONSE REGULATOR"/>
    <property type="match status" value="1"/>
</dbReference>
<dbReference type="GO" id="GO:0006355">
    <property type="term" value="P:regulation of DNA-templated transcription"/>
    <property type="evidence" value="ECO:0007669"/>
    <property type="project" value="InterPro"/>
</dbReference>
<evidence type="ECO:0000313" key="8">
    <source>
        <dbReference type="EMBL" id="SDZ58861.1"/>
    </source>
</evidence>
<evidence type="ECO:0000313" key="9">
    <source>
        <dbReference type="Proteomes" id="UP000199632"/>
    </source>
</evidence>
<evidence type="ECO:0000256" key="5">
    <source>
        <dbReference type="PROSITE-ProRule" id="PRU00169"/>
    </source>
</evidence>
<dbReference type="GO" id="GO:0003677">
    <property type="term" value="F:DNA binding"/>
    <property type="evidence" value="ECO:0007669"/>
    <property type="project" value="UniProtKB-KW"/>
</dbReference>
<dbReference type="PROSITE" id="PS00622">
    <property type="entry name" value="HTH_LUXR_1"/>
    <property type="match status" value="1"/>
</dbReference>
<dbReference type="InterPro" id="IPR000792">
    <property type="entry name" value="Tscrpt_reg_LuxR_C"/>
</dbReference>
<accession>A0A1H3U9U0</accession>
<protein>
    <submittedName>
        <fullName evidence="8">Two component transcriptional regulator, LuxR family</fullName>
    </submittedName>
</protein>
<dbReference type="SMART" id="SM00421">
    <property type="entry name" value="HTH_LUXR"/>
    <property type="match status" value="1"/>
</dbReference>
<evidence type="ECO:0000259" key="6">
    <source>
        <dbReference type="PROSITE" id="PS50043"/>
    </source>
</evidence>
<evidence type="ECO:0000256" key="1">
    <source>
        <dbReference type="ARBA" id="ARBA00022553"/>
    </source>
</evidence>
<feature type="domain" description="Response regulatory" evidence="7">
    <location>
        <begin position="4"/>
        <end position="120"/>
    </location>
</feature>
<dbReference type="Gene3D" id="3.40.50.2300">
    <property type="match status" value="1"/>
</dbReference>
<dbReference type="Proteomes" id="UP000199632">
    <property type="component" value="Unassembled WGS sequence"/>
</dbReference>
<dbReference type="RefSeq" id="WP_204082734.1">
    <property type="nucleotide sequence ID" value="NZ_BOND01000006.1"/>
</dbReference>
<sequence>MSIRLLLVDDQRLVRAGLRALCAAEPDIEIVGEAVDGRDAVHLAERLAPDVILMDLRMPRMDGIEATTEILRRRPHARITVLTTFDDDDHLYPALAAGACGFLVKDATPDELLDGIRRAARDENPFSPTVLRRLVSQAMSARTDRGAPVPVPAASLTARERDVLRLLGAGLSNADIGERLHLGITTIKTHVGNLMTKTGYANRVQLAVFAVRAGLTEEPAGPDRSG</sequence>
<keyword evidence="3" id="KW-0238">DNA-binding</keyword>